<evidence type="ECO:0000256" key="2">
    <source>
        <dbReference type="ARBA" id="ARBA00022737"/>
    </source>
</evidence>
<dbReference type="STRING" id="981085.W9RF57"/>
<dbReference type="OrthoDB" id="2143914at2759"/>
<feature type="region of interest" description="Disordered" evidence="5">
    <location>
        <begin position="117"/>
        <end position="152"/>
    </location>
</feature>
<dbReference type="PROSITE" id="PS50090">
    <property type="entry name" value="MYB_LIKE"/>
    <property type="match status" value="2"/>
</dbReference>
<keyword evidence="2" id="KW-0677">Repeat</keyword>
<reference evidence="9" key="1">
    <citation type="submission" date="2013-01" db="EMBL/GenBank/DDBJ databases">
        <title>Draft Genome Sequence of a Mulberry Tree, Morus notabilis C.K. Schneid.</title>
        <authorList>
            <person name="He N."/>
            <person name="Zhao S."/>
        </authorList>
    </citation>
    <scope>NUCLEOTIDE SEQUENCE</scope>
</reference>
<evidence type="ECO:0000256" key="3">
    <source>
        <dbReference type="ARBA" id="ARBA00023125"/>
    </source>
</evidence>
<dbReference type="SMART" id="SM00717">
    <property type="entry name" value="SANT"/>
    <property type="match status" value="2"/>
</dbReference>
<dbReference type="SUPFAM" id="SSF46689">
    <property type="entry name" value="Homeodomain-like"/>
    <property type="match status" value="1"/>
</dbReference>
<dbReference type="Gene3D" id="1.10.10.60">
    <property type="entry name" value="Homeodomain-like"/>
    <property type="match status" value="2"/>
</dbReference>
<evidence type="ECO:0000256" key="5">
    <source>
        <dbReference type="SAM" id="MobiDB-lite"/>
    </source>
</evidence>
<dbReference type="Proteomes" id="UP000030645">
    <property type="component" value="Unassembled WGS sequence"/>
</dbReference>
<sequence length="295" mass="33638">MGRTPCCAKQDGMNKGPWTALEDKILTDYIKTHGKGKWRDLPIKAGLKRCGKSCRLRWLNYLRPDIKRGNISEEEEDLIIRLHKLLGNRWALIAGRLPGRTDNEIKNYWNTILQKKRKGSSIKRSNQPSSNYELDHERKKLQNNTKPAHSQSITQAIISTNTKTPTVQRTSAVQTEALKHCTNINQVLVSAHPTASVASVQPLRVDEFSQPTKSALENHPYTELDENPTVRPMENTNNVSSTTNCDDEEGSFLEKLQCFDFDLDFWELCNVDQFKINGVDDHDNCDRGVLMEKTM</sequence>
<dbReference type="PROSITE" id="PS51294">
    <property type="entry name" value="HTH_MYB"/>
    <property type="match status" value="2"/>
</dbReference>
<evidence type="ECO:0000256" key="4">
    <source>
        <dbReference type="ARBA" id="ARBA00023242"/>
    </source>
</evidence>
<gene>
    <name evidence="8" type="ORF">L484_018589</name>
</gene>
<feature type="domain" description="HTH myb-type" evidence="7">
    <location>
        <begin position="63"/>
        <end position="117"/>
    </location>
</feature>
<organism evidence="8 9">
    <name type="scientific">Morus notabilis</name>
    <dbReference type="NCBI Taxonomy" id="981085"/>
    <lineage>
        <taxon>Eukaryota</taxon>
        <taxon>Viridiplantae</taxon>
        <taxon>Streptophyta</taxon>
        <taxon>Embryophyta</taxon>
        <taxon>Tracheophyta</taxon>
        <taxon>Spermatophyta</taxon>
        <taxon>Magnoliopsida</taxon>
        <taxon>eudicotyledons</taxon>
        <taxon>Gunneridae</taxon>
        <taxon>Pentapetalae</taxon>
        <taxon>rosids</taxon>
        <taxon>fabids</taxon>
        <taxon>Rosales</taxon>
        <taxon>Moraceae</taxon>
        <taxon>Moreae</taxon>
        <taxon>Morus</taxon>
    </lineage>
</organism>
<keyword evidence="4" id="KW-0539">Nucleus</keyword>
<dbReference type="PANTHER" id="PTHR47999">
    <property type="entry name" value="TRANSCRIPTION FACTOR MYB8-RELATED-RELATED"/>
    <property type="match status" value="1"/>
</dbReference>
<feature type="domain" description="Myb-like" evidence="6">
    <location>
        <begin position="63"/>
        <end position="113"/>
    </location>
</feature>
<dbReference type="PANTHER" id="PTHR47999:SF86">
    <property type="entry name" value="MYB-RELATED PROTEIN MYB4-LIKE"/>
    <property type="match status" value="1"/>
</dbReference>
<feature type="domain" description="Myb-like" evidence="6">
    <location>
        <begin position="10"/>
        <end position="62"/>
    </location>
</feature>
<feature type="compositionally biased region" description="Polar residues" evidence="5">
    <location>
        <begin position="122"/>
        <end position="132"/>
    </location>
</feature>
<accession>W9RF57</accession>
<dbReference type="InterPro" id="IPR001005">
    <property type="entry name" value="SANT/Myb"/>
</dbReference>
<dbReference type="KEGG" id="mnt:21401556"/>
<comment type="subcellular location">
    <subcellularLocation>
        <location evidence="1">Nucleus</location>
    </subcellularLocation>
</comment>
<dbReference type="GO" id="GO:0005634">
    <property type="term" value="C:nucleus"/>
    <property type="evidence" value="ECO:0007669"/>
    <property type="project" value="UniProtKB-SubCell"/>
</dbReference>
<protein>
    <submittedName>
        <fullName evidence="8">Anthocyanin regulatory C1 protein</fullName>
    </submittedName>
</protein>
<dbReference type="InterPro" id="IPR015495">
    <property type="entry name" value="Myb_TF_plants"/>
</dbReference>
<feature type="region of interest" description="Disordered" evidence="5">
    <location>
        <begin position="222"/>
        <end position="243"/>
    </location>
</feature>
<evidence type="ECO:0000259" key="6">
    <source>
        <dbReference type="PROSITE" id="PS50090"/>
    </source>
</evidence>
<feature type="compositionally biased region" description="Polar residues" evidence="5">
    <location>
        <begin position="234"/>
        <end position="243"/>
    </location>
</feature>
<keyword evidence="9" id="KW-1185">Reference proteome</keyword>
<dbReference type="AlphaFoldDB" id="W9RF57"/>
<dbReference type="GO" id="GO:0003677">
    <property type="term" value="F:DNA binding"/>
    <property type="evidence" value="ECO:0007669"/>
    <property type="project" value="UniProtKB-KW"/>
</dbReference>
<name>W9RF57_9ROSA</name>
<dbReference type="EMBL" id="KE344662">
    <property type="protein sequence ID" value="EXB74881.1"/>
    <property type="molecule type" value="Genomic_DNA"/>
</dbReference>
<dbReference type="InterPro" id="IPR017930">
    <property type="entry name" value="Myb_dom"/>
</dbReference>
<proteinExistence type="predicted"/>
<dbReference type="FunFam" id="1.10.10.60:FF:000001">
    <property type="entry name" value="MYB-related transcription factor"/>
    <property type="match status" value="1"/>
</dbReference>
<dbReference type="eggNOG" id="KOG0048">
    <property type="taxonomic scope" value="Eukaryota"/>
</dbReference>
<feature type="compositionally biased region" description="Polar residues" evidence="5">
    <location>
        <begin position="142"/>
        <end position="152"/>
    </location>
</feature>
<evidence type="ECO:0000259" key="7">
    <source>
        <dbReference type="PROSITE" id="PS51294"/>
    </source>
</evidence>
<dbReference type="Pfam" id="PF00249">
    <property type="entry name" value="Myb_DNA-binding"/>
    <property type="match status" value="2"/>
</dbReference>
<dbReference type="InterPro" id="IPR009057">
    <property type="entry name" value="Homeodomain-like_sf"/>
</dbReference>
<evidence type="ECO:0000313" key="8">
    <source>
        <dbReference type="EMBL" id="EXB74881.1"/>
    </source>
</evidence>
<keyword evidence="3" id="KW-0238">DNA-binding</keyword>
<evidence type="ECO:0000256" key="1">
    <source>
        <dbReference type="ARBA" id="ARBA00004123"/>
    </source>
</evidence>
<evidence type="ECO:0000313" key="9">
    <source>
        <dbReference type="Proteomes" id="UP000030645"/>
    </source>
</evidence>
<feature type="domain" description="HTH myb-type" evidence="7">
    <location>
        <begin position="14"/>
        <end position="62"/>
    </location>
</feature>
<dbReference type="CDD" id="cd00167">
    <property type="entry name" value="SANT"/>
    <property type="match status" value="2"/>
</dbReference>